<dbReference type="Proteomes" id="UP001295469">
    <property type="component" value="Chromosome A04"/>
</dbReference>
<dbReference type="EMBL" id="HG994358">
    <property type="protein sequence ID" value="CAF2268093.1"/>
    <property type="molecule type" value="Genomic_DNA"/>
</dbReference>
<organism evidence="2">
    <name type="scientific">Brassica napus</name>
    <name type="common">Rape</name>
    <dbReference type="NCBI Taxonomy" id="3708"/>
    <lineage>
        <taxon>Eukaryota</taxon>
        <taxon>Viridiplantae</taxon>
        <taxon>Streptophyta</taxon>
        <taxon>Embryophyta</taxon>
        <taxon>Tracheophyta</taxon>
        <taxon>Spermatophyta</taxon>
        <taxon>Magnoliopsida</taxon>
        <taxon>eudicotyledons</taxon>
        <taxon>Gunneridae</taxon>
        <taxon>Pentapetalae</taxon>
        <taxon>rosids</taxon>
        <taxon>malvids</taxon>
        <taxon>Brassicales</taxon>
        <taxon>Brassicaceae</taxon>
        <taxon>Brassiceae</taxon>
        <taxon>Brassica</taxon>
    </lineage>
</organism>
<name>A0A817AN81_BRANA</name>
<feature type="compositionally biased region" description="Low complexity" evidence="1">
    <location>
        <begin position="19"/>
        <end position="32"/>
    </location>
</feature>
<dbReference type="AlphaFoldDB" id="A0A817AN81"/>
<evidence type="ECO:0000313" key="2">
    <source>
        <dbReference type="EMBL" id="CAF2268093.1"/>
    </source>
</evidence>
<feature type="compositionally biased region" description="Polar residues" evidence="1">
    <location>
        <begin position="34"/>
        <end position="46"/>
    </location>
</feature>
<evidence type="ECO:0000256" key="1">
    <source>
        <dbReference type="SAM" id="MobiDB-lite"/>
    </source>
</evidence>
<proteinExistence type="predicted"/>
<gene>
    <name evidence="2" type="ORF">DARMORV10_A04P06330.1</name>
</gene>
<feature type="compositionally biased region" description="Basic and acidic residues" evidence="1">
    <location>
        <begin position="49"/>
        <end position="60"/>
    </location>
</feature>
<sequence length="88" mass="9673">IDKVSSDKPKTLNEAILIKPTTLQPQQQLKPISIKTQPAHQSSPTDTLLCDKDRAREEKRKGKQIMTSPCGPELYNPFSALGSLGEEG</sequence>
<feature type="non-terminal residue" evidence="2">
    <location>
        <position position="1"/>
    </location>
</feature>
<feature type="region of interest" description="Disordered" evidence="1">
    <location>
        <begin position="19"/>
        <end position="88"/>
    </location>
</feature>
<accession>A0A817AN81</accession>
<protein>
    <submittedName>
        <fullName evidence="2">(rape) hypothetical protein</fullName>
    </submittedName>
</protein>
<reference evidence="2" key="1">
    <citation type="submission" date="2021-01" db="EMBL/GenBank/DDBJ databases">
        <authorList>
            <consortium name="Genoscope - CEA"/>
            <person name="William W."/>
        </authorList>
    </citation>
    <scope>NUCLEOTIDE SEQUENCE</scope>
</reference>